<dbReference type="Pfam" id="PF01555">
    <property type="entry name" value="N6_N4_Mtase"/>
    <property type="match status" value="1"/>
</dbReference>
<dbReference type="Gene3D" id="3.40.50.150">
    <property type="entry name" value="Vaccinia Virus protein VP39"/>
    <property type="match status" value="1"/>
</dbReference>
<reference evidence="12" key="1">
    <citation type="journal article" date="2011" name="MBio">
        <title>Novel metabolic attributes of the genus Cyanothece, comprising a group of unicellular nitrogen-fixing Cyanobacteria.</title>
        <authorList>
            <person name="Bandyopadhyay A."/>
            <person name="Elvitigala T."/>
            <person name="Welsh E."/>
            <person name="Stockel J."/>
            <person name="Liberton M."/>
            <person name="Min H."/>
            <person name="Sherman L.A."/>
            <person name="Pakrasi H.B."/>
        </authorList>
    </citation>
    <scope>NUCLEOTIDE SEQUENCE [LARGE SCALE GENOMIC DNA]</scope>
    <source>
        <strain evidence="12">PCC 7424</strain>
    </source>
</reference>
<dbReference type="RefSeq" id="WP_015956908.1">
    <property type="nucleotide sequence ID" value="NC_011729.1"/>
</dbReference>
<dbReference type="PANTHER" id="PTHR13370:SF3">
    <property type="entry name" value="TRNA (GUANINE(10)-N2)-METHYLTRANSFERASE HOMOLOG"/>
    <property type="match status" value="1"/>
</dbReference>
<comment type="catalytic activity">
    <reaction evidence="8">
        <text>a 2'-deoxycytidine in DNA + S-adenosyl-L-methionine = an N(4)-methyl-2'-deoxycytidine in DNA + S-adenosyl-L-homocysteine + H(+)</text>
        <dbReference type="Rhea" id="RHEA:16857"/>
        <dbReference type="Rhea" id="RHEA-COMP:11369"/>
        <dbReference type="Rhea" id="RHEA-COMP:13674"/>
        <dbReference type="ChEBI" id="CHEBI:15378"/>
        <dbReference type="ChEBI" id="CHEBI:57856"/>
        <dbReference type="ChEBI" id="CHEBI:59789"/>
        <dbReference type="ChEBI" id="CHEBI:85452"/>
        <dbReference type="ChEBI" id="CHEBI:137933"/>
        <dbReference type="EC" id="2.1.1.113"/>
    </reaction>
</comment>
<comment type="similarity">
    <text evidence="1">Belongs to the N(4)/N(6)-methyltransferase family. N(4) subfamily.</text>
</comment>
<dbReference type="HOGENOM" id="CLU_456885_0_0_3"/>
<dbReference type="eggNOG" id="COG0863">
    <property type="taxonomic scope" value="Bacteria"/>
</dbReference>
<dbReference type="PRINTS" id="PR00508">
    <property type="entry name" value="S21N4MTFRASE"/>
</dbReference>
<keyword evidence="12" id="KW-1185">Reference proteome</keyword>
<keyword evidence="5" id="KW-0949">S-adenosyl-L-methionine</keyword>
<evidence type="ECO:0000259" key="9">
    <source>
        <dbReference type="Pfam" id="PF01555"/>
    </source>
</evidence>
<dbReference type="SUPFAM" id="SSF53335">
    <property type="entry name" value="S-adenosyl-L-methionine-dependent methyltransferases"/>
    <property type="match status" value="1"/>
</dbReference>
<dbReference type="GO" id="GO:0015667">
    <property type="term" value="F:site-specific DNA-methyltransferase (cytosine-N4-specific) activity"/>
    <property type="evidence" value="ECO:0007669"/>
    <property type="project" value="UniProtKB-EC"/>
</dbReference>
<dbReference type="PROSITE" id="PS00093">
    <property type="entry name" value="N4_MTASE"/>
    <property type="match status" value="1"/>
</dbReference>
<dbReference type="AlphaFoldDB" id="B7KFK2"/>
<dbReference type="EMBL" id="CP001291">
    <property type="protein sequence ID" value="ACK73327.1"/>
    <property type="molecule type" value="Genomic_DNA"/>
</dbReference>
<feature type="domain" description="DNA methylase N-4/N-6" evidence="9">
    <location>
        <begin position="36"/>
        <end position="275"/>
    </location>
</feature>
<dbReference type="InterPro" id="IPR032793">
    <property type="entry name" value="RE_EcoO109IR"/>
</dbReference>
<dbReference type="SUPFAM" id="SSF52980">
    <property type="entry name" value="Restriction endonuclease-like"/>
    <property type="match status" value="1"/>
</dbReference>
<dbReference type="GO" id="GO:0005737">
    <property type="term" value="C:cytoplasm"/>
    <property type="evidence" value="ECO:0007669"/>
    <property type="project" value="TreeGrafter"/>
</dbReference>
<dbReference type="InterPro" id="IPR002941">
    <property type="entry name" value="DNA_methylase_N4/N6"/>
</dbReference>
<dbReference type="InterPro" id="IPR011335">
    <property type="entry name" value="Restrct_endonuc-II-like"/>
</dbReference>
<keyword evidence="7" id="KW-0238">DNA-binding</keyword>
<dbReference type="GO" id="GO:0008170">
    <property type="term" value="F:N-methyltransferase activity"/>
    <property type="evidence" value="ECO:0007669"/>
    <property type="project" value="InterPro"/>
</dbReference>
<dbReference type="CDD" id="cd22345">
    <property type="entry name" value="PDDEXK_nuclease"/>
    <property type="match status" value="1"/>
</dbReference>
<keyword evidence="6" id="KW-0680">Restriction system</keyword>
<sequence>MRELDQQQFNSSQDWQNKVILSDCLQSLRAMPSHLVDLIVTSPPYADSRKKTYGGISPDDYVNWFLPISQELKRILKPDGTFILNIKEKVVNGERHNYVIKLILELQKQGWLWTEEYIWHKKNCYPGKWPNRFRDAWERCLQFNKQKKFKMYQERVMIPMGDWANSRLKKLSDTDKIRDHSKVESGFGKNISNWIGRSMAYPTNVLHLATECNNKNHSATFPKSLPSWFIKLFTETSDLVLDPFLGSGTTCIAAKELGRHYIGIEIKKEYYELAVANIEKAVFNIEGKIFDINYEKKETLTMTNSNYQIYYDYIIQNVLNPFYEKRFEKLRQIKLKDIIKRKNPYLFKAKNIELAGDFVKSIVDAFLSSQEETIFGNLLEGFAIYVSQTLYNGFKSNLKSIDLEFEREGIYYIVGIKSGTNWGNSDQVNKMKENFKKAKQFLRQEKRITQEIIAVNGCMYGKDRNPWKESEDLDKSYYKYAGQDFWSFISGGDDNLYQEMILPIDIEAKKKDEIFQATYAAKVNEMTQDFMLEFIKNNQIDWSKLVDYVSKREEVKEEVKIESPVEQLSLNLEESLSSEYSGDVPLDLNDIMDVEEL</sequence>
<dbReference type="KEGG" id="cyc:PCC7424_4974"/>
<evidence type="ECO:0000256" key="5">
    <source>
        <dbReference type="ARBA" id="ARBA00022691"/>
    </source>
</evidence>
<dbReference type="InterPro" id="IPR029063">
    <property type="entry name" value="SAM-dependent_MTases_sf"/>
</dbReference>
<accession>B7KFK2</accession>
<dbReference type="InterPro" id="IPR017985">
    <property type="entry name" value="MeTrfase_CN4_CS"/>
</dbReference>
<keyword evidence="3 11" id="KW-0489">Methyltransferase</keyword>
<organism evidence="11 12">
    <name type="scientific">Gloeothece citriformis (strain PCC 7424)</name>
    <name type="common">Cyanothece sp. (strain PCC 7424)</name>
    <dbReference type="NCBI Taxonomy" id="65393"/>
    <lineage>
        <taxon>Bacteria</taxon>
        <taxon>Bacillati</taxon>
        <taxon>Cyanobacteriota</taxon>
        <taxon>Cyanophyceae</taxon>
        <taxon>Oscillatoriophycideae</taxon>
        <taxon>Chroococcales</taxon>
        <taxon>Aphanothecaceae</taxon>
        <taxon>Gloeothece</taxon>
        <taxon>Gloeothece citriformis</taxon>
    </lineage>
</organism>
<keyword evidence="4" id="KW-0808">Transferase</keyword>
<protein>
    <recommendedName>
        <fullName evidence="2">site-specific DNA-methyltransferase (cytosine-N(4)-specific)</fullName>
        <ecNumber evidence="2">2.1.1.113</ecNumber>
    </recommendedName>
</protein>
<evidence type="ECO:0000256" key="1">
    <source>
        <dbReference type="ARBA" id="ARBA00010203"/>
    </source>
</evidence>
<evidence type="ECO:0000256" key="8">
    <source>
        <dbReference type="ARBA" id="ARBA00049120"/>
    </source>
</evidence>
<dbReference type="InterPro" id="IPR001091">
    <property type="entry name" value="RM_Methyltransferase"/>
</dbReference>
<dbReference type="GO" id="GO:0009307">
    <property type="term" value="P:DNA restriction-modification system"/>
    <property type="evidence" value="ECO:0007669"/>
    <property type="project" value="UniProtKB-KW"/>
</dbReference>
<dbReference type="GO" id="GO:0009007">
    <property type="term" value="F:site-specific DNA-methyltransferase (adenine-specific) activity"/>
    <property type="evidence" value="ECO:0007669"/>
    <property type="project" value="TreeGrafter"/>
</dbReference>
<evidence type="ECO:0000259" key="10">
    <source>
        <dbReference type="Pfam" id="PF14511"/>
    </source>
</evidence>
<dbReference type="REBASE" id="19517">
    <property type="entry name" value="M.Csp7424ORF4974P"/>
</dbReference>
<evidence type="ECO:0000256" key="3">
    <source>
        <dbReference type="ARBA" id="ARBA00022603"/>
    </source>
</evidence>
<dbReference type="Pfam" id="PF14511">
    <property type="entry name" value="RE_EcoO109I"/>
    <property type="match status" value="1"/>
</dbReference>
<evidence type="ECO:0000256" key="2">
    <source>
        <dbReference type="ARBA" id="ARBA00012185"/>
    </source>
</evidence>
<evidence type="ECO:0000256" key="7">
    <source>
        <dbReference type="ARBA" id="ARBA00023125"/>
    </source>
</evidence>
<feature type="domain" description="Type II restriction endonuclease EcoO109IR" evidence="10">
    <location>
        <begin position="314"/>
        <end position="512"/>
    </location>
</feature>
<dbReference type="PANTHER" id="PTHR13370">
    <property type="entry name" value="RNA METHYLASE-RELATED"/>
    <property type="match status" value="1"/>
</dbReference>
<dbReference type="GO" id="GO:0032259">
    <property type="term" value="P:methylation"/>
    <property type="evidence" value="ECO:0007669"/>
    <property type="project" value="UniProtKB-KW"/>
</dbReference>
<dbReference type="Proteomes" id="UP000002384">
    <property type="component" value="Chromosome"/>
</dbReference>
<gene>
    <name evidence="11" type="ordered locus">PCC7424_4974</name>
</gene>
<evidence type="ECO:0000256" key="4">
    <source>
        <dbReference type="ARBA" id="ARBA00022679"/>
    </source>
</evidence>
<dbReference type="GO" id="GO:0003677">
    <property type="term" value="F:DNA binding"/>
    <property type="evidence" value="ECO:0007669"/>
    <property type="project" value="UniProtKB-KW"/>
</dbReference>
<dbReference type="STRING" id="65393.PCC7424_4974"/>
<dbReference type="EC" id="2.1.1.113" evidence="2"/>
<name>B7KFK2_GLOC7</name>
<evidence type="ECO:0000313" key="11">
    <source>
        <dbReference type="EMBL" id="ACK73327.1"/>
    </source>
</evidence>
<proteinExistence type="inferred from homology"/>
<evidence type="ECO:0000313" key="12">
    <source>
        <dbReference type="Proteomes" id="UP000002384"/>
    </source>
</evidence>
<dbReference type="OrthoDB" id="9800801at2"/>
<evidence type="ECO:0000256" key="6">
    <source>
        <dbReference type="ARBA" id="ARBA00022747"/>
    </source>
</evidence>